<evidence type="ECO:0000256" key="7">
    <source>
        <dbReference type="RuleBase" id="RU365065"/>
    </source>
</evidence>
<evidence type="ECO:0000256" key="1">
    <source>
        <dbReference type="ARBA" id="ARBA00004141"/>
    </source>
</evidence>
<dbReference type="GO" id="GO:0016020">
    <property type="term" value="C:membrane"/>
    <property type="evidence" value="ECO:0007669"/>
    <property type="project" value="UniProtKB-SubCell"/>
</dbReference>
<comment type="function">
    <text evidence="7">May be involved in iron transport and iron homeostasis.</text>
</comment>
<evidence type="ECO:0000313" key="8">
    <source>
        <dbReference type="EMBL" id="CAJ1895553.1"/>
    </source>
</evidence>
<feature type="transmembrane region" description="Helical" evidence="7">
    <location>
        <begin position="160"/>
        <end position="179"/>
    </location>
</feature>
<organism evidence="8 9">
    <name type="scientific">Cylindrotheca closterium</name>
    <dbReference type="NCBI Taxonomy" id="2856"/>
    <lineage>
        <taxon>Eukaryota</taxon>
        <taxon>Sar</taxon>
        <taxon>Stramenopiles</taxon>
        <taxon>Ochrophyta</taxon>
        <taxon>Bacillariophyta</taxon>
        <taxon>Bacillariophyceae</taxon>
        <taxon>Bacillariophycidae</taxon>
        <taxon>Bacillariales</taxon>
        <taxon>Bacillariaceae</taxon>
        <taxon>Cylindrotheca</taxon>
    </lineage>
</organism>
<name>A0AAD2CCF6_9STRA</name>
<evidence type="ECO:0000256" key="5">
    <source>
        <dbReference type="ARBA" id="ARBA00022989"/>
    </source>
</evidence>
<dbReference type="InterPro" id="IPR009716">
    <property type="entry name" value="Ferroportin-1"/>
</dbReference>
<feature type="transmembrane region" description="Helical" evidence="7">
    <location>
        <begin position="397"/>
        <end position="415"/>
    </location>
</feature>
<sequence>MKASGDETLEGNHDVENVRETEGLIKYDSVLPNVDRKCRSEDEINHARKLLYFSHLFDQFSEGTWQFCLVLFLAAFSNFESLVLISTYGLCSGLFVCYFGPRLGRFIDGTDRLFAARLFIGLQSSAVLLATTCCYMLLAADHMSDESQDSNNGYGVPTDAKSLFLLVGVHLLGAIAQVLDNGFTVAIERDWIVVMSQYIMFSSEEESDNLQRQKQWLSETNVVLKQIDLSCKILAPAVAGFVVSGWGGEGENHNVSDLKSAALFVGCLCAVALVVEYICSTKIFYTVNTLQIKPLPIVSEDSNDPGSNGTKCGIFALPVGLKVFMNQEVSWAGISLSFLYSNVFTFGAIMTAYLVWRGMALEQIGIWRGVSAALGLAGTVVYKFLSTQMDLVSSGMLSVTFQFCCLSLCYASLFVEDLNVSSIMLIAGVCSSRIGLWVFDISVTQLMQLNVADDVRGEVGGVQSSLNSFFFLLSFGLGILLPDPASFHVYASIGYIFVAAAAVCFAVGVYSKRDSLAKA</sequence>
<keyword evidence="6 7" id="KW-0472">Membrane</keyword>
<gene>
    <name evidence="8" type="ORF">CYCCA115_LOCUS176</name>
</gene>
<reference evidence="8" key="1">
    <citation type="submission" date="2023-08" db="EMBL/GenBank/DDBJ databases">
        <authorList>
            <person name="Audoor S."/>
            <person name="Bilcke G."/>
        </authorList>
    </citation>
    <scope>NUCLEOTIDE SEQUENCE</scope>
</reference>
<feature type="transmembrane region" description="Helical" evidence="7">
    <location>
        <begin position="260"/>
        <end position="279"/>
    </location>
</feature>
<dbReference type="EMBL" id="CAKOGP040000001">
    <property type="protein sequence ID" value="CAJ1895553.1"/>
    <property type="molecule type" value="Genomic_DNA"/>
</dbReference>
<keyword evidence="7" id="KW-0406">Ion transport</keyword>
<keyword evidence="4 7" id="KW-0812">Transmembrane</keyword>
<feature type="transmembrane region" description="Helical" evidence="7">
    <location>
        <begin position="460"/>
        <end position="481"/>
    </location>
</feature>
<protein>
    <recommendedName>
        <fullName evidence="7">Solute carrier family 40 member</fullName>
    </recommendedName>
</protein>
<dbReference type="Gene3D" id="1.20.1250.20">
    <property type="entry name" value="MFS general substrate transporter like domains"/>
    <property type="match status" value="1"/>
</dbReference>
<feature type="transmembrane region" description="Helical" evidence="7">
    <location>
        <begin position="229"/>
        <end position="248"/>
    </location>
</feature>
<dbReference type="Proteomes" id="UP001295423">
    <property type="component" value="Unassembled WGS sequence"/>
</dbReference>
<feature type="transmembrane region" description="Helical" evidence="7">
    <location>
        <begin position="113"/>
        <end position="140"/>
    </location>
</feature>
<keyword evidence="5 7" id="KW-1133">Transmembrane helix</keyword>
<comment type="caution">
    <text evidence="8">The sequence shown here is derived from an EMBL/GenBank/DDBJ whole genome shotgun (WGS) entry which is preliminary data.</text>
</comment>
<evidence type="ECO:0000256" key="3">
    <source>
        <dbReference type="ARBA" id="ARBA00022448"/>
    </source>
</evidence>
<keyword evidence="3 7" id="KW-0813">Transport</keyword>
<feature type="transmembrane region" description="Helical" evidence="7">
    <location>
        <begin position="487"/>
        <end position="510"/>
    </location>
</feature>
<comment type="subcellular location">
    <subcellularLocation>
        <location evidence="1 7">Membrane</location>
        <topology evidence="1 7">Multi-pass membrane protein</topology>
    </subcellularLocation>
</comment>
<evidence type="ECO:0000313" key="9">
    <source>
        <dbReference type="Proteomes" id="UP001295423"/>
    </source>
</evidence>
<evidence type="ECO:0000256" key="6">
    <source>
        <dbReference type="ARBA" id="ARBA00023136"/>
    </source>
</evidence>
<feature type="transmembrane region" description="Helical" evidence="7">
    <location>
        <begin position="331"/>
        <end position="354"/>
    </location>
</feature>
<feature type="transmembrane region" description="Helical" evidence="7">
    <location>
        <begin position="421"/>
        <end position="439"/>
    </location>
</feature>
<dbReference type="SUPFAM" id="SSF103473">
    <property type="entry name" value="MFS general substrate transporter"/>
    <property type="match status" value="1"/>
</dbReference>
<dbReference type="Pfam" id="PF06963">
    <property type="entry name" value="FPN1"/>
    <property type="match status" value="1"/>
</dbReference>
<proteinExistence type="inferred from homology"/>
<comment type="similarity">
    <text evidence="2 7">Belongs to the ferroportin (FP) (TC 2.A.100) family. SLC40A subfamily.</text>
</comment>
<dbReference type="AlphaFoldDB" id="A0AAD2CCF6"/>
<evidence type="ECO:0000256" key="4">
    <source>
        <dbReference type="ARBA" id="ARBA00022692"/>
    </source>
</evidence>
<dbReference type="GO" id="GO:0005381">
    <property type="term" value="F:iron ion transmembrane transporter activity"/>
    <property type="evidence" value="ECO:0007669"/>
    <property type="project" value="UniProtKB-UniRule"/>
</dbReference>
<feature type="transmembrane region" description="Helical" evidence="7">
    <location>
        <begin position="82"/>
        <end position="101"/>
    </location>
</feature>
<evidence type="ECO:0000256" key="2">
    <source>
        <dbReference type="ARBA" id="ARBA00006279"/>
    </source>
</evidence>
<feature type="transmembrane region" description="Helical" evidence="7">
    <location>
        <begin position="366"/>
        <end position="385"/>
    </location>
</feature>
<dbReference type="PANTHER" id="PTHR11660:SF57">
    <property type="entry name" value="SOLUTE CARRIER FAMILY 40 MEMBER"/>
    <property type="match status" value="1"/>
</dbReference>
<dbReference type="PANTHER" id="PTHR11660">
    <property type="entry name" value="SOLUTE CARRIER FAMILY 40 MEMBER"/>
    <property type="match status" value="1"/>
</dbReference>
<dbReference type="InterPro" id="IPR036259">
    <property type="entry name" value="MFS_trans_sf"/>
</dbReference>
<keyword evidence="9" id="KW-1185">Reference proteome</keyword>
<accession>A0AAD2CCF6</accession>